<evidence type="ECO:0000313" key="16">
    <source>
        <dbReference type="Proteomes" id="UP000318529"/>
    </source>
</evidence>
<dbReference type="CDD" id="cd01347">
    <property type="entry name" value="ligand_gated_channel"/>
    <property type="match status" value="1"/>
</dbReference>
<dbReference type="InterPro" id="IPR036942">
    <property type="entry name" value="Beta-barrel_TonB_sf"/>
</dbReference>
<comment type="subcellular location">
    <subcellularLocation>
        <location evidence="1 10">Cell outer membrane</location>
        <topology evidence="1 10">Multi-pass membrane protein</topology>
    </subcellularLocation>
</comment>
<evidence type="ECO:0000256" key="2">
    <source>
        <dbReference type="ARBA" id="ARBA00022448"/>
    </source>
</evidence>
<dbReference type="Pfam" id="PF00593">
    <property type="entry name" value="TonB_dep_Rec_b-barrel"/>
    <property type="match status" value="1"/>
</dbReference>
<evidence type="ECO:0000256" key="7">
    <source>
        <dbReference type="ARBA" id="ARBA00023077"/>
    </source>
</evidence>
<keyword evidence="2 10" id="KW-0813">Transport</keyword>
<keyword evidence="4 10" id="KW-0812">Transmembrane</keyword>
<keyword evidence="15" id="KW-0675">Receptor</keyword>
<dbReference type="GO" id="GO:0044718">
    <property type="term" value="P:siderophore transmembrane transport"/>
    <property type="evidence" value="ECO:0007669"/>
    <property type="project" value="TreeGrafter"/>
</dbReference>
<reference evidence="15 16" key="1">
    <citation type="submission" date="2019-06" db="EMBL/GenBank/DDBJ databases">
        <title>Genomic Encyclopedia of Type Strains, Phase IV (KMG-V): Genome sequencing to study the core and pangenomes of soil and plant-associated prokaryotes.</title>
        <authorList>
            <person name="Whitman W."/>
        </authorList>
    </citation>
    <scope>NUCLEOTIDE SEQUENCE [LARGE SCALE GENOMIC DNA]</scope>
    <source>
        <strain evidence="15 16">BR 11650</strain>
    </source>
</reference>
<keyword evidence="3 10" id="KW-1134">Transmembrane beta strand</keyword>
<dbReference type="PANTHER" id="PTHR30069">
    <property type="entry name" value="TONB-DEPENDENT OUTER MEMBRANE RECEPTOR"/>
    <property type="match status" value="1"/>
</dbReference>
<feature type="domain" description="TonB-dependent receptor plug" evidence="14">
    <location>
        <begin position="76"/>
        <end position="184"/>
    </location>
</feature>
<keyword evidence="7 11" id="KW-0798">TonB box</keyword>
<dbReference type="GO" id="GO:0015344">
    <property type="term" value="F:siderophore uptake transmembrane transporter activity"/>
    <property type="evidence" value="ECO:0007669"/>
    <property type="project" value="TreeGrafter"/>
</dbReference>
<evidence type="ECO:0000259" key="14">
    <source>
        <dbReference type="Pfam" id="PF07715"/>
    </source>
</evidence>
<protein>
    <submittedName>
        <fullName evidence="15">Outer membrane receptor for ferrienterochelin and colicins</fullName>
    </submittedName>
</protein>
<evidence type="ECO:0000313" key="15">
    <source>
        <dbReference type="EMBL" id="TWA85524.1"/>
    </source>
</evidence>
<evidence type="ECO:0000256" key="9">
    <source>
        <dbReference type="ARBA" id="ARBA00023237"/>
    </source>
</evidence>
<evidence type="ECO:0000256" key="8">
    <source>
        <dbReference type="ARBA" id="ARBA00023136"/>
    </source>
</evidence>
<sequence length="668" mass="72523">MTSRTSGACAEEGAAAGRSVTSMKSATMVGAALAAALAGGTPALAQQAATEGTTAGVQTLGPVTVTATGTPQSTLTAPAFTTVITSEDLKKEGVASSGLPEILSRSVGVNDRTDATGRDEVVIRGMGANYSLVLVNGRRVSTSDALWRGGDFDYHSIPMSAIERVEVVRGPLSSLYGSDAIGGVVNIITKKPTDKWSGEINGDYRVVEPGRGGTQYRTGLYAAGPIVDKVSASVSAEYFNRQAWYDDSRYNGVVPVLEKKNLANLLTTLAFDVTENQTLEANYGLNRDNRPRGYYDRWLSSQKQEIVRNTFGAAHRGNWGWGDTLVEANYEDGRIDDFNSSFNAPQQRHLKEKNLFLHGRSNFRLGFNRLTAGAEYRKQTVEDPNTFLQSGKSEIGQKAVYLQDQIGLIDGLTLTVGTRYDHHEIFGGEFTSRANVVYALTDALSLKAGVSQGYKAPDAYQLSREYRIVSCGGRCFLSGNPDLEPETSTNYEIGLETRYDRWDGSVVLFHNKVKDMIQAVYNAGPPPSRNWSNINNVDISGVEVTGSVSLTPKLLLSGNYTYLYTEQSNGAELDYRPRHKINASLTWQALDNFSTSVSTSYTGPQLQGTSKMPGYTLLNWGVSADVTEALTVGAGVKNITDVILSEKNVNFTSVEVGRNYYVSANYRF</sequence>
<dbReference type="Gene3D" id="2.40.170.20">
    <property type="entry name" value="TonB-dependent receptor, beta-barrel domain"/>
    <property type="match status" value="1"/>
</dbReference>
<accession>A0A560CKX2</accession>
<name>A0A560CKX2_AZOBR</name>
<evidence type="ECO:0000256" key="6">
    <source>
        <dbReference type="ARBA" id="ARBA00023065"/>
    </source>
</evidence>
<comment type="caution">
    <text evidence="15">The sequence shown here is derived from an EMBL/GenBank/DDBJ whole genome shotgun (WGS) entry which is preliminary data.</text>
</comment>
<dbReference type="Gene3D" id="2.170.130.10">
    <property type="entry name" value="TonB-dependent receptor, plug domain"/>
    <property type="match status" value="1"/>
</dbReference>
<dbReference type="Proteomes" id="UP000318529">
    <property type="component" value="Unassembled WGS sequence"/>
</dbReference>
<organism evidence="15 16">
    <name type="scientific">Azospirillum brasilense</name>
    <dbReference type="NCBI Taxonomy" id="192"/>
    <lineage>
        <taxon>Bacteria</taxon>
        <taxon>Pseudomonadati</taxon>
        <taxon>Pseudomonadota</taxon>
        <taxon>Alphaproteobacteria</taxon>
        <taxon>Rhodospirillales</taxon>
        <taxon>Azospirillaceae</taxon>
        <taxon>Azospirillum</taxon>
    </lineage>
</organism>
<dbReference type="AlphaFoldDB" id="A0A560CKX2"/>
<keyword evidence="5" id="KW-0732">Signal</keyword>
<feature type="domain" description="TonB-dependent receptor-like beta-barrel" evidence="13">
    <location>
        <begin position="272"/>
        <end position="639"/>
    </location>
</feature>
<keyword evidence="9 10" id="KW-0998">Cell outer membrane</keyword>
<comment type="similarity">
    <text evidence="10 11">Belongs to the TonB-dependent receptor family.</text>
</comment>
<evidence type="ECO:0000256" key="4">
    <source>
        <dbReference type="ARBA" id="ARBA00022692"/>
    </source>
</evidence>
<dbReference type="PANTHER" id="PTHR30069:SF53">
    <property type="entry name" value="COLICIN I RECEPTOR-RELATED"/>
    <property type="match status" value="1"/>
</dbReference>
<dbReference type="GO" id="GO:0009279">
    <property type="term" value="C:cell outer membrane"/>
    <property type="evidence" value="ECO:0007669"/>
    <property type="project" value="UniProtKB-SubCell"/>
</dbReference>
<dbReference type="InterPro" id="IPR000531">
    <property type="entry name" value="Beta-barrel_TonB"/>
</dbReference>
<dbReference type="InterPro" id="IPR012910">
    <property type="entry name" value="Plug_dom"/>
</dbReference>
<evidence type="ECO:0000256" key="3">
    <source>
        <dbReference type="ARBA" id="ARBA00022452"/>
    </source>
</evidence>
<evidence type="ECO:0000256" key="1">
    <source>
        <dbReference type="ARBA" id="ARBA00004571"/>
    </source>
</evidence>
<dbReference type="SUPFAM" id="SSF56935">
    <property type="entry name" value="Porins"/>
    <property type="match status" value="1"/>
</dbReference>
<keyword evidence="8 10" id="KW-0472">Membrane</keyword>
<feature type="compositionally biased region" description="Low complexity" evidence="12">
    <location>
        <begin position="7"/>
        <end position="17"/>
    </location>
</feature>
<evidence type="ECO:0000259" key="13">
    <source>
        <dbReference type="Pfam" id="PF00593"/>
    </source>
</evidence>
<dbReference type="InterPro" id="IPR039426">
    <property type="entry name" value="TonB-dep_rcpt-like"/>
</dbReference>
<keyword evidence="6" id="KW-0406">Ion transport</keyword>
<evidence type="ECO:0000256" key="11">
    <source>
        <dbReference type="RuleBase" id="RU003357"/>
    </source>
</evidence>
<gene>
    <name evidence="15" type="ORF">FBZ83_103115</name>
</gene>
<evidence type="ECO:0000256" key="12">
    <source>
        <dbReference type="SAM" id="MobiDB-lite"/>
    </source>
</evidence>
<dbReference type="Pfam" id="PF07715">
    <property type="entry name" value="Plug"/>
    <property type="match status" value="1"/>
</dbReference>
<dbReference type="PROSITE" id="PS52016">
    <property type="entry name" value="TONB_DEPENDENT_REC_3"/>
    <property type="match status" value="1"/>
</dbReference>
<dbReference type="InterPro" id="IPR037066">
    <property type="entry name" value="Plug_dom_sf"/>
</dbReference>
<evidence type="ECO:0000256" key="10">
    <source>
        <dbReference type="PROSITE-ProRule" id="PRU01360"/>
    </source>
</evidence>
<feature type="region of interest" description="Disordered" evidence="12">
    <location>
        <begin position="1"/>
        <end position="21"/>
    </location>
</feature>
<dbReference type="EMBL" id="VITH01000003">
    <property type="protein sequence ID" value="TWA85524.1"/>
    <property type="molecule type" value="Genomic_DNA"/>
</dbReference>
<evidence type="ECO:0000256" key="5">
    <source>
        <dbReference type="ARBA" id="ARBA00022729"/>
    </source>
</evidence>
<proteinExistence type="inferred from homology"/>